<keyword evidence="1" id="KW-0472">Membrane</keyword>
<feature type="signal peptide" evidence="2">
    <location>
        <begin position="1"/>
        <end position="21"/>
    </location>
</feature>
<gene>
    <name evidence="3" type="ORF">ACFOEJ_11230</name>
</gene>
<sequence length="146" mass="16551">MKKIIPLVLLMVFVFCGTAHALSWAYPFVVWEGRLYEVAEEDPLPQSAIAGPIGRVVTMADDMSGAYYGNASNYYPIGTVYYAIKGRDPAATIAVEAEGEYLRADYRQESMFRFMNLLLDQRILMGIILAIMTLIILFARRKDRRN</sequence>
<reference evidence="4" key="1">
    <citation type="journal article" date="2019" name="Int. J. Syst. Evol. Microbiol.">
        <title>The Global Catalogue of Microorganisms (GCM) 10K type strain sequencing project: providing services to taxonomists for standard genome sequencing and annotation.</title>
        <authorList>
            <consortium name="The Broad Institute Genomics Platform"/>
            <consortium name="The Broad Institute Genome Sequencing Center for Infectious Disease"/>
            <person name="Wu L."/>
            <person name="Ma J."/>
        </authorList>
    </citation>
    <scope>NUCLEOTIDE SEQUENCE [LARGE SCALE GENOMIC DNA]</scope>
    <source>
        <strain evidence="4">CCM 320</strain>
    </source>
</reference>
<evidence type="ECO:0000256" key="1">
    <source>
        <dbReference type="SAM" id="Phobius"/>
    </source>
</evidence>
<keyword evidence="1" id="KW-0812">Transmembrane</keyword>
<keyword evidence="1" id="KW-1133">Transmembrane helix</keyword>
<evidence type="ECO:0000256" key="2">
    <source>
        <dbReference type="SAM" id="SignalP"/>
    </source>
</evidence>
<dbReference type="RefSeq" id="WP_117312221.1">
    <property type="nucleotide sequence ID" value="NZ_JBHRUJ010000016.1"/>
</dbReference>
<dbReference type="Proteomes" id="UP001595625">
    <property type="component" value="Unassembled WGS sequence"/>
</dbReference>
<evidence type="ECO:0008006" key="5">
    <source>
        <dbReference type="Google" id="ProtNLM"/>
    </source>
</evidence>
<name>A0ABV7KQ81_PLAOK</name>
<keyword evidence="2" id="KW-0732">Signal</keyword>
<proteinExistence type="predicted"/>
<feature type="chain" id="PRO_5046634138" description="DUF3592 domain-containing protein" evidence="2">
    <location>
        <begin position="22"/>
        <end position="146"/>
    </location>
</feature>
<protein>
    <recommendedName>
        <fullName evidence="5">DUF3592 domain-containing protein</fullName>
    </recommendedName>
</protein>
<accession>A0ABV7KQ81</accession>
<comment type="caution">
    <text evidence="3">The sequence shown here is derived from an EMBL/GenBank/DDBJ whole genome shotgun (WGS) entry which is preliminary data.</text>
</comment>
<evidence type="ECO:0000313" key="3">
    <source>
        <dbReference type="EMBL" id="MFC3211648.1"/>
    </source>
</evidence>
<dbReference type="EMBL" id="JBHRUJ010000016">
    <property type="protein sequence ID" value="MFC3211648.1"/>
    <property type="molecule type" value="Genomic_DNA"/>
</dbReference>
<keyword evidence="4" id="KW-1185">Reference proteome</keyword>
<organism evidence="3 4">
    <name type="scientific">Planomicrobium okeanokoites</name>
    <name type="common">Planococcus okeanokoites</name>
    <name type="synonym">Flavobacterium okeanokoites</name>
    <dbReference type="NCBI Taxonomy" id="244"/>
    <lineage>
        <taxon>Bacteria</taxon>
        <taxon>Bacillati</taxon>
        <taxon>Bacillota</taxon>
        <taxon>Bacilli</taxon>
        <taxon>Bacillales</taxon>
        <taxon>Caryophanaceae</taxon>
        <taxon>Planomicrobium</taxon>
    </lineage>
</organism>
<evidence type="ECO:0000313" key="4">
    <source>
        <dbReference type="Proteomes" id="UP001595625"/>
    </source>
</evidence>
<feature type="transmembrane region" description="Helical" evidence="1">
    <location>
        <begin position="121"/>
        <end position="139"/>
    </location>
</feature>